<dbReference type="InterPro" id="IPR023753">
    <property type="entry name" value="FAD/NAD-binding_dom"/>
</dbReference>
<evidence type="ECO:0000313" key="8">
    <source>
        <dbReference type="Proteomes" id="UP000316988"/>
    </source>
</evidence>
<evidence type="ECO:0000256" key="4">
    <source>
        <dbReference type="ARBA" id="ARBA00023002"/>
    </source>
</evidence>
<dbReference type="GO" id="GO:0005737">
    <property type="term" value="C:cytoplasm"/>
    <property type="evidence" value="ECO:0007669"/>
    <property type="project" value="TreeGrafter"/>
</dbReference>
<sequence length="405" mass="43296">MIVGAGQAGHALASTLRRRGYADPITLVGDEEALPYQRPPLSKACLIDDGAVSVALGPAEYYETHDVTVLRGKTVIRVNAGEQRVELCSGEALPYQHLVLATGSVPRKLAIEGVDLDGVHMLRTLEHSSAIREGTQNADRIAVIGAGFIGLEVAAAARQAGTAVTVVEAQTAVMPRVVSQPMAHHFADRHSREGVEFVFEDVAERLVGENGRVVAIETRSGRRIDADVVVIGVGVEPRCELAVQAGLDVDNGVVVDHRLLTSDPHISAIGDCASFPSPWGAGRVRLESVQNAVDQAACVASRLLGDDGPYEAVPWFWTDQYDLKLKIAGDISGHDETIVVETGRPDSFSVYCFADGVFLGAESLNQVPEHMAVRRILKQKTALSADQVRDPEFSPKAHARAEAPA</sequence>
<protein>
    <submittedName>
        <fullName evidence="7">Pyridine nucleotide-disulfide oxidoreductase</fullName>
    </submittedName>
</protein>
<dbReference type="OrthoDB" id="3568330at2"/>
<dbReference type="PRINTS" id="PR00411">
    <property type="entry name" value="PNDRDTASEI"/>
</dbReference>
<keyword evidence="4" id="KW-0560">Oxidoreductase</keyword>
<dbReference type="Gene3D" id="3.50.50.60">
    <property type="entry name" value="FAD/NAD(P)-binding domain"/>
    <property type="match status" value="2"/>
</dbReference>
<dbReference type="GO" id="GO:0016651">
    <property type="term" value="F:oxidoreductase activity, acting on NAD(P)H"/>
    <property type="evidence" value="ECO:0007669"/>
    <property type="project" value="TreeGrafter"/>
</dbReference>
<evidence type="ECO:0000256" key="1">
    <source>
        <dbReference type="ARBA" id="ARBA00001974"/>
    </source>
</evidence>
<reference evidence="7 8" key="1">
    <citation type="submission" date="2019-07" db="EMBL/GenBank/DDBJ databases">
        <authorList>
            <person name="Zhao L.H."/>
        </authorList>
    </citation>
    <scope>NUCLEOTIDE SEQUENCE [LARGE SCALE GENOMIC DNA]</scope>
    <source>
        <strain evidence="7 8">Co35</strain>
    </source>
</reference>
<comment type="caution">
    <text evidence="7">The sequence shown here is derived from an EMBL/GenBank/DDBJ whole genome shotgun (WGS) entry which is preliminary data.</text>
</comment>
<dbReference type="PANTHER" id="PTHR43557:SF2">
    <property type="entry name" value="RIESKE DOMAIN-CONTAINING PROTEIN-RELATED"/>
    <property type="match status" value="1"/>
</dbReference>
<dbReference type="Proteomes" id="UP000316988">
    <property type="component" value="Unassembled WGS sequence"/>
</dbReference>
<dbReference type="SUPFAM" id="SSF51905">
    <property type="entry name" value="FAD/NAD(P)-binding domain"/>
    <property type="match status" value="2"/>
</dbReference>
<evidence type="ECO:0000256" key="3">
    <source>
        <dbReference type="ARBA" id="ARBA00022827"/>
    </source>
</evidence>
<dbReference type="InterPro" id="IPR050446">
    <property type="entry name" value="FAD-oxidoreductase/Apoptosis"/>
</dbReference>
<feature type="domain" description="Reductase C-terminal" evidence="6">
    <location>
        <begin position="315"/>
        <end position="395"/>
    </location>
</feature>
<organism evidence="7 8">
    <name type="scientific">Aeromicrobium piscarium</name>
    <dbReference type="NCBI Taxonomy" id="2590901"/>
    <lineage>
        <taxon>Bacteria</taxon>
        <taxon>Bacillati</taxon>
        <taxon>Actinomycetota</taxon>
        <taxon>Actinomycetes</taxon>
        <taxon>Propionibacteriales</taxon>
        <taxon>Nocardioidaceae</taxon>
        <taxon>Aeromicrobium</taxon>
    </lineage>
</organism>
<dbReference type="SUPFAM" id="SSF55424">
    <property type="entry name" value="FAD/NAD-linked reductases, dimerisation (C-terminal) domain"/>
    <property type="match status" value="1"/>
</dbReference>
<comment type="cofactor">
    <cofactor evidence="1">
        <name>FAD</name>
        <dbReference type="ChEBI" id="CHEBI:57692"/>
    </cofactor>
</comment>
<dbReference type="InterPro" id="IPR036188">
    <property type="entry name" value="FAD/NAD-bd_sf"/>
</dbReference>
<dbReference type="PANTHER" id="PTHR43557">
    <property type="entry name" value="APOPTOSIS-INDUCING FACTOR 1"/>
    <property type="match status" value="1"/>
</dbReference>
<keyword evidence="8" id="KW-1185">Reference proteome</keyword>
<evidence type="ECO:0000259" key="6">
    <source>
        <dbReference type="Pfam" id="PF14759"/>
    </source>
</evidence>
<dbReference type="Pfam" id="PF07992">
    <property type="entry name" value="Pyr_redox_2"/>
    <property type="match status" value="1"/>
</dbReference>
<feature type="domain" description="FAD/NAD(P)-binding" evidence="5">
    <location>
        <begin position="1"/>
        <end position="296"/>
    </location>
</feature>
<dbReference type="InterPro" id="IPR016156">
    <property type="entry name" value="FAD/NAD-linked_Rdtase_dimer_sf"/>
</dbReference>
<proteinExistence type="predicted"/>
<evidence type="ECO:0000256" key="2">
    <source>
        <dbReference type="ARBA" id="ARBA00022630"/>
    </source>
</evidence>
<accession>A0A554RME5</accession>
<dbReference type="InterPro" id="IPR028202">
    <property type="entry name" value="Reductase_C"/>
</dbReference>
<dbReference type="EMBL" id="VLNT01000024">
    <property type="protein sequence ID" value="TSD55307.1"/>
    <property type="molecule type" value="Genomic_DNA"/>
</dbReference>
<keyword evidence="3" id="KW-0274">FAD</keyword>
<keyword evidence="2" id="KW-0285">Flavoprotein</keyword>
<dbReference type="PRINTS" id="PR00368">
    <property type="entry name" value="FADPNR"/>
</dbReference>
<name>A0A554RME5_9ACTN</name>
<dbReference type="Gene3D" id="3.30.390.30">
    <property type="match status" value="1"/>
</dbReference>
<dbReference type="Pfam" id="PF14759">
    <property type="entry name" value="Reductase_C"/>
    <property type="match status" value="1"/>
</dbReference>
<evidence type="ECO:0000259" key="5">
    <source>
        <dbReference type="Pfam" id="PF07992"/>
    </source>
</evidence>
<dbReference type="AlphaFoldDB" id="A0A554RME5"/>
<gene>
    <name evidence="7" type="ORF">FNM00_17120</name>
</gene>
<evidence type="ECO:0000313" key="7">
    <source>
        <dbReference type="EMBL" id="TSD55307.1"/>
    </source>
</evidence>